<evidence type="ECO:0000313" key="2">
    <source>
        <dbReference type="EMBL" id="RSU03313.1"/>
    </source>
</evidence>
<protein>
    <submittedName>
        <fullName evidence="2">Aminoglycoside phosphotransferase</fullName>
    </submittedName>
</protein>
<dbReference type="AlphaFoldDB" id="A0A430A857"/>
<dbReference type="RefSeq" id="WP_126831523.1">
    <property type="nucleotide sequence ID" value="NZ_CBCRYB010000001.1"/>
</dbReference>
<name>A0A430A857_9ENTE</name>
<keyword evidence="3" id="KW-1185">Reference proteome</keyword>
<gene>
    <name evidence="2" type="ORF">CBF31_06250</name>
</gene>
<evidence type="ECO:0000259" key="1">
    <source>
        <dbReference type="Pfam" id="PF01636"/>
    </source>
</evidence>
<proteinExistence type="predicted"/>
<feature type="domain" description="Aminoglycoside phosphotransferase" evidence="1">
    <location>
        <begin position="42"/>
        <end position="224"/>
    </location>
</feature>
<dbReference type="Pfam" id="PF01636">
    <property type="entry name" value="APH"/>
    <property type="match status" value="1"/>
</dbReference>
<comment type="caution">
    <text evidence="2">The sequence shown here is derived from an EMBL/GenBank/DDBJ whole genome shotgun (WGS) entry which is preliminary data.</text>
</comment>
<dbReference type="OrthoDB" id="3171511at2"/>
<dbReference type="SUPFAM" id="SSF56112">
    <property type="entry name" value="Protein kinase-like (PK-like)"/>
    <property type="match status" value="1"/>
</dbReference>
<keyword evidence="2" id="KW-0808">Transferase</keyword>
<dbReference type="InterPro" id="IPR002575">
    <property type="entry name" value="Aminoglycoside_PTrfase"/>
</dbReference>
<dbReference type="InterPro" id="IPR011009">
    <property type="entry name" value="Kinase-like_dom_sf"/>
</dbReference>
<dbReference type="EMBL" id="NGJY01000002">
    <property type="protein sequence ID" value="RSU03313.1"/>
    <property type="molecule type" value="Genomic_DNA"/>
</dbReference>
<dbReference type="InterPro" id="IPR052077">
    <property type="entry name" value="CcrZ_PhaseVar_Mediator"/>
</dbReference>
<dbReference type="GO" id="GO:0016740">
    <property type="term" value="F:transferase activity"/>
    <property type="evidence" value="ECO:0007669"/>
    <property type="project" value="UniProtKB-KW"/>
</dbReference>
<dbReference type="Gene3D" id="3.90.1200.10">
    <property type="match status" value="1"/>
</dbReference>
<sequence>MITDFQFDKKWTLQPIKGETGQTYLGISGDEKVFIKRNSSPFLAALSREGIAPKLIWTKRTGNGDILTAQEWLEGSLLSPEVVGNSREVITIMKHLHQSDSLKSMLKKVGGEEQTALDFLSAYVDDLPTALRTNQYLESVFRYLENYLPEPVEPRACHGDPLHHNWLLSEEGRLYLVDWDSSMLADPASDLGTILGRYVAHHNWHHWLLVYGIEPDKDDMDRIYWYCGINFLLRIKQAYLNENFKLMNHEIALLKEIYIY</sequence>
<organism evidence="2 3">
    <name type="scientific">Vagococcus fessus</name>
    <dbReference type="NCBI Taxonomy" id="120370"/>
    <lineage>
        <taxon>Bacteria</taxon>
        <taxon>Bacillati</taxon>
        <taxon>Bacillota</taxon>
        <taxon>Bacilli</taxon>
        <taxon>Lactobacillales</taxon>
        <taxon>Enterococcaceae</taxon>
        <taxon>Vagococcus</taxon>
    </lineage>
</organism>
<reference evidence="2 3" key="1">
    <citation type="submission" date="2017-05" db="EMBL/GenBank/DDBJ databases">
        <title>Vagococcus spp. assemblies.</title>
        <authorList>
            <person name="Gulvik C.A."/>
        </authorList>
    </citation>
    <scope>NUCLEOTIDE SEQUENCE [LARGE SCALE GENOMIC DNA]</scope>
    <source>
        <strain evidence="2 3">CCUG 41755</strain>
    </source>
</reference>
<evidence type="ECO:0000313" key="3">
    <source>
        <dbReference type="Proteomes" id="UP000287101"/>
    </source>
</evidence>
<dbReference type="Proteomes" id="UP000287101">
    <property type="component" value="Unassembled WGS sequence"/>
</dbReference>
<dbReference type="PANTHER" id="PTHR40086">
    <property type="entry name" value="PHOSPHOTRANSFERASE YTMP-RELATED"/>
    <property type="match status" value="1"/>
</dbReference>
<dbReference type="PANTHER" id="PTHR40086:SF1">
    <property type="entry name" value="CELL CYCLE REGULATOR CCRZ"/>
    <property type="match status" value="1"/>
</dbReference>
<accession>A0A430A857</accession>